<feature type="region of interest" description="Disordered" evidence="1">
    <location>
        <begin position="1"/>
        <end position="71"/>
    </location>
</feature>
<evidence type="ECO:0000313" key="2">
    <source>
        <dbReference type="EMBL" id="GBO03561.1"/>
    </source>
</evidence>
<proteinExistence type="predicted"/>
<gene>
    <name evidence="2" type="ORF">AVEN_63519_1</name>
</gene>
<feature type="compositionally biased region" description="Pro residues" evidence="1">
    <location>
        <begin position="53"/>
        <end position="63"/>
    </location>
</feature>
<name>A0A4Y2TU14_ARAVE</name>
<accession>A0A4Y2TU14</accession>
<keyword evidence="3" id="KW-1185">Reference proteome</keyword>
<evidence type="ECO:0000256" key="1">
    <source>
        <dbReference type="SAM" id="MobiDB-lite"/>
    </source>
</evidence>
<dbReference type="AlphaFoldDB" id="A0A4Y2TU14"/>
<organism evidence="2 3">
    <name type="scientific">Araneus ventricosus</name>
    <name type="common">Orbweaver spider</name>
    <name type="synonym">Epeira ventricosa</name>
    <dbReference type="NCBI Taxonomy" id="182803"/>
    <lineage>
        <taxon>Eukaryota</taxon>
        <taxon>Metazoa</taxon>
        <taxon>Ecdysozoa</taxon>
        <taxon>Arthropoda</taxon>
        <taxon>Chelicerata</taxon>
        <taxon>Arachnida</taxon>
        <taxon>Araneae</taxon>
        <taxon>Araneomorphae</taxon>
        <taxon>Entelegynae</taxon>
        <taxon>Araneoidea</taxon>
        <taxon>Araneidae</taxon>
        <taxon>Araneus</taxon>
    </lineage>
</organism>
<evidence type="ECO:0000313" key="3">
    <source>
        <dbReference type="Proteomes" id="UP000499080"/>
    </source>
</evidence>
<protein>
    <submittedName>
        <fullName evidence="2">Uncharacterized protein</fullName>
    </submittedName>
</protein>
<reference evidence="2 3" key="1">
    <citation type="journal article" date="2019" name="Sci. Rep.">
        <title>Orb-weaving spider Araneus ventricosus genome elucidates the spidroin gene catalogue.</title>
        <authorList>
            <person name="Kono N."/>
            <person name="Nakamura H."/>
            <person name="Ohtoshi R."/>
            <person name="Moran D.A.P."/>
            <person name="Shinohara A."/>
            <person name="Yoshida Y."/>
            <person name="Fujiwara M."/>
            <person name="Mori M."/>
            <person name="Tomita M."/>
            <person name="Arakawa K."/>
        </authorList>
    </citation>
    <scope>NUCLEOTIDE SEQUENCE [LARGE SCALE GENOMIC DNA]</scope>
</reference>
<dbReference type="Proteomes" id="UP000499080">
    <property type="component" value="Unassembled WGS sequence"/>
</dbReference>
<feature type="compositionally biased region" description="Basic and acidic residues" evidence="1">
    <location>
        <begin position="1"/>
        <end position="16"/>
    </location>
</feature>
<sequence length="85" mass="9481">MEAADNLRRTLTERIESSSIRSYDPHSEGIDDSSNPCPVESNVRRDHRVHQKNPPPCVLPPPQGTGQRRFVPRDGFVKGISISTS</sequence>
<comment type="caution">
    <text evidence="2">The sequence shown here is derived from an EMBL/GenBank/DDBJ whole genome shotgun (WGS) entry which is preliminary data.</text>
</comment>
<dbReference type="EMBL" id="BGPR01030817">
    <property type="protein sequence ID" value="GBO03561.1"/>
    <property type="molecule type" value="Genomic_DNA"/>
</dbReference>